<reference evidence="2 3" key="1">
    <citation type="journal article" date="2020" name="Mol. Biol. Evol.">
        <title>Distinct Expression and Methylation Patterns for Genes with Different Fates following a Single Whole-Genome Duplication in Flowering Plants.</title>
        <authorList>
            <person name="Shi T."/>
            <person name="Rahmani R.S."/>
            <person name="Gugger P.F."/>
            <person name="Wang M."/>
            <person name="Li H."/>
            <person name="Zhang Y."/>
            <person name="Li Z."/>
            <person name="Wang Q."/>
            <person name="Van de Peer Y."/>
            <person name="Marchal K."/>
            <person name="Chen J."/>
        </authorList>
    </citation>
    <scope>NUCLEOTIDE SEQUENCE [LARGE SCALE GENOMIC DNA]</scope>
    <source>
        <tissue evidence="2">Leaf</tissue>
    </source>
</reference>
<proteinExistence type="predicted"/>
<dbReference type="AlphaFoldDB" id="A0A822XQM7"/>
<evidence type="ECO:0000256" key="1">
    <source>
        <dbReference type="SAM" id="MobiDB-lite"/>
    </source>
</evidence>
<keyword evidence="3" id="KW-1185">Reference proteome</keyword>
<gene>
    <name evidence="2" type="ORF">HUJ06_022872</name>
</gene>
<protein>
    <submittedName>
        <fullName evidence="2">Uncharacterized protein</fullName>
    </submittedName>
</protein>
<dbReference type="Proteomes" id="UP000607653">
    <property type="component" value="Unassembled WGS sequence"/>
</dbReference>
<evidence type="ECO:0000313" key="2">
    <source>
        <dbReference type="EMBL" id="DAD21409.1"/>
    </source>
</evidence>
<name>A0A822XQM7_NELNU</name>
<comment type="caution">
    <text evidence="2">The sequence shown here is derived from an EMBL/GenBank/DDBJ whole genome shotgun (WGS) entry which is preliminary data.</text>
</comment>
<accession>A0A822XQM7</accession>
<organism evidence="2 3">
    <name type="scientific">Nelumbo nucifera</name>
    <name type="common">Sacred lotus</name>
    <dbReference type="NCBI Taxonomy" id="4432"/>
    <lineage>
        <taxon>Eukaryota</taxon>
        <taxon>Viridiplantae</taxon>
        <taxon>Streptophyta</taxon>
        <taxon>Embryophyta</taxon>
        <taxon>Tracheophyta</taxon>
        <taxon>Spermatophyta</taxon>
        <taxon>Magnoliopsida</taxon>
        <taxon>Proteales</taxon>
        <taxon>Nelumbonaceae</taxon>
        <taxon>Nelumbo</taxon>
    </lineage>
</organism>
<sequence length="92" mass="9879">MILFIVFVCPSSRDGGRNSLCSSGDSSSAFSDCNSDRSGEFPTTSAHSRHLLVACASENSDDPIRQLVSDLESGLLDLQRQEAMVSVPVKEN</sequence>
<evidence type="ECO:0000313" key="3">
    <source>
        <dbReference type="Proteomes" id="UP000607653"/>
    </source>
</evidence>
<feature type="region of interest" description="Disordered" evidence="1">
    <location>
        <begin position="13"/>
        <end position="43"/>
    </location>
</feature>
<dbReference type="EMBL" id="DUZY01000001">
    <property type="protein sequence ID" value="DAD21409.1"/>
    <property type="molecule type" value="Genomic_DNA"/>
</dbReference>
<feature type="compositionally biased region" description="Low complexity" evidence="1">
    <location>
        <begin position="17"/>
        <end position="33"/>
    </location>
</feature>